<dbReference type="RefSeq" id="WP_062704948.1">
    <property type="nucleotide sequence ID" value="NZ_CAWRCI010000001.1"/>
</dbReference>
<proteinExistence type="predicted"/>
<accession>A0A128ESL4</accession>
<protein>
    <submittedName>
        <fullName evidence="3">Membrane-bound lytic murein transglycosylase B</fullName>
        <ecNumber evidence="3">4.2.2.-</ecNumber>
    </submittedName>
</protein>
<dbReference type="InterPro" id="IPR023346">
    <property type="entry name" value="Lysozyme-like_dom_sf"/>
</dbReference>
<gene>
    <name evidence="3" type="primary">mltB</name>
    <name evidence="3" type="ORF">GMA8713_00250</name>
</gene>
<reference evidence="4" key="1">
    <citation type="submission" date="2016-02" db="EMBL/GenBank/DDBJ databases">
        <authorList>
            <person name="Rodrigo-Torres Lidia"/>
            <person name="Arahal R.David."/>
        </authorList>
    </citation>
    <scope>NUCLEOTIDE SEQUENCE [LARGE SCALE GENOMIC DNA]</scope>
    <source>
        <strain evidence="4">CECT 8713</strain>
    </source>
</reference>
<feature type="signal peptide" evidence="1">
    <location>
        <begin position="1"/>
        <end position="22"/>
    </location>
</feature>
<dbReference type="SUPFAM" id="SSF53955">
    <property type="entry name" value="Lysozyme-like"/>
    <property type="match status" value="1"/>
</dbReference>
<dbReference type="InterPro" id="IPR043426">
    <property type="entry name" value="MltB-like"/>
</dbReference>
<name>A0A128ESL4_9GAMM</name>
<dbReference type="Gene3D" id="1.10.8.350">
    <property type="entry name" value="Bacterial muramidase"/>
    <property type="match status" value="1"/>
</dbReference>
<keyword evidence="3" id="KW-0456">Lyase</keyword>
<keyword evidence="4" id="KW-1185">Reference proteome</keyword>
<dbReference type="PANTHER" id="PTHR30163">
    <property type="entry name" value="MEMBRANE-BOUND LYTIC MUREIN TRANSGLYCOSYLASE B"/>
    <property type="match status" value="1"/>
</dbReference>
<dbReference type="NCBIfam" id="TIGR02283">
    <property type="entry name" value="MltB_2"/>
    <property type="match status" value="1"/>
</dbReference>
<evidence type="ECO:0000313" key="3">
    <source>
        <dbReference type="EMBL" id="CZF77618.1"/>
    </source>
</evidence>
<organism evidence="3 4">
    <name type="scientific">Grimontia marina</name>
    <dbReference type="NCBI Taxonomy" id="646534"/>
    <lineage>
        <taxon>Bacteria</taxon>
        <taxon>Pseudomonadati</taxon>
        <taxon>Pseudomonadota</taxon>
        <taxon>Gammaproteobacteria</taxon>
        <taxon>Vibrionales</taxon>
        <taxon>Vibrionaceae</taxon>
        <taxon>Grimontia</taxon>
    </lineage>
</organism>
<evidence type="ECO:0000313" key="4">
    <source>
        <dbReference type="Proteomes" id="UP000073601"/>
    </source>
</evidence>
<dbReference type="Gene3D" id="1.10.530.10">
    <property type="match status" value="1"/>
</dbReference>
<feature type="domain" description="Transglycosylase SLT" evidence="2">
    <location>
        <begin position="26"/>
        <end position="320"/>
    </location>
</feature>
<dbReference type="PANTHER" id="PTHR30163:SF8">
    <property type="entry name" value="LYTIC MUREIN TRANSGLYCOSYLASE"/>
    <property type="match status" value="1"/>
</dbReference>
<dbReference type="GO" id="GO:0008933">
    <property type="term" value="F:peptidoglycan lytic transglycosylase activity"/>
    <property type="evidence" value="ECO:0007669"/>
    <property type="project" value="TreeGrafter"/>
</dbReference>
<feature type="chain" id="PRO_5007281646" evidence="1">
    <location>
        <begin position="23"/>
        <end position="325"/>
    </location>
</feature>
<keyword evidence="1" id="KW-0732">Signal</keyword>
<evidence type="ECO:0000256" key="1">
    <source>
        <dbReference type="SAM" id="SignalP"/>
    </source>
</evidence>
<dbReference type="InterPro" id="IPR031304">
    <property type="entry name" value="SLT_2"/>
</dbReference>
<dbReference type="Pfam" id="PF13406">
    <property type="entry name" value="SLT_2"/>
    <property type="match status" value="1"/>
</dbReference>
<dbReference type="CDD" id="cd13399">
    <property type="entry name" value="Slt35-like"/>
    <property type="match status" value="1"/>
</dbReference>
<dbReference type="Proteomes" id="UP000073601">
    <property type="component" value="Unassembled WGS sequence"/>
</dbReference>
<dbReference type="GO" id="GO:0009253">
    <property type="term" value="P:peptidoglycan catabolic process"/>
    <property type="evidence" value="ECO:0007669"/>
    <property type="project" value="TreeGrafter"/>
</dbReference>
<dbReference type="EMBL" id="FIZY01000001">
    <property type="protein sequence ID" value="CZF77618.1"/>
    <property type="molecule type" value="Genomic_DNA"/>
</dbReference>
<dbReference type="EC" id="4.2.2.-" evidence="3"/>
<dbReference type="OrthoDB" id="9772911at2"/>
<sequence length="325" mass="36619">MRKGLIGILIGAALSLSASALAEKQSFDSYVEGLKKESVEKGYDTALIGKAFSNLTYRERAVKADRNQPEKRLTLDEYIPSAVPDWKVAQARKLYDEHYDDLKRIGEIYGVQPRFLVALWGVESNFGKFTGNYNVIEALSTMAYDGRREAFFRNEVFSALTILQEGHIDIDKMKGSWAGAMGQCQFMPSSFISFAADGNNDGKKDIWNSKPDVFASSANYLKNAGWDDEYTWGRQVIVPKNLDKGLSGLSQEKAKTLAEWQALGVRRLNNASLPDVDLKAWLIQPDDEYGRSYLVYGNYQSLMKWNRSHYFALAVSHLADRIKFG</sequence>
<dbReference type="FunFam" id="1.10.8.350:FF:000001">
    <property type="entry name" value="Lytic murein transglycosylase B"/>
    <property type="match status" value="1"/>
</dbReference>
<dbReference type="AlphaFoldDB" id="A0A128ESL4"/>
<evidence type="ECO:0000259" key="2">
    <source>
        <dbReference type="Pfam" id="PF13406"/>
    </source>
</evidence>
<dbReference type="InterPro" id="IPR011970">
    <property type="entry name" value="MltB_2"/>
</dbReference>